<protein>
    <submittedName>
        <fullName evidence="1">Uncharacterized protein</fullName>
    </submittedName>
</protein>
<keyword evidence="2" id="KW-1185">Reference proteome</keyword>
<evidence type="ECO:0000313" key="1">
    <source>
        <dbReference type="EMBL" id="UOX34437.1"/>
    </source>
</evidence>
<proteinExistence type="predicted"/>
<dbReference type="RefSeq" id="WP_246917361.1">
    <property type="nucleotide sequence ID" value="NZ_CP090145.1"/>
</dbReference>
<dbReference type="EMBL" id="CP090145">
    <property type="protein sequence ID" value="UOX34437.1"/>
    <property type="molecule type" value="Genomic_DNA"/>
</dbReference>
<sequence length="104" mass="11915">MHSCVTQHKQQINSLPEQLIIQNTYEELGQLISKKVGGINVSPSATGLQKVHYTYNMRGWLKSINDITTEDDLFAFKLVIMIQQKLYSMGIFQRLFGKQTVIIL</sequence>
<organism evidence="1 2">
    <name type="scientific">Flavobacterium sediminilitoris</name>
    <dbReference type="NCBI Taxonomy" id="2024526"/>
    <lineage>
        <taxon>Bacteria</taxon>
        <taxon>Pseudomonadati</taxon>
        <taxon>Bacteroidota</taxon>
        <taxon>Flavobacteriia</taxon>
        <taxon>Flavobacteriales</taxon>
        <taxon>Flavobacteriaceae</taxon>
        <taxon>Flavobacterium</taxon>
    </lineage>
</organism>
<reference evidence="1" key="2">
    <citation type="submission" date="2022-04" db="EMBL/GenBank/DDBJ databases">
        <title>Complete Genome Sequence of Flavobacterium sediminilitoris YSM-43, Isolated from a Tidal Sediment.</title>
        <authorList>
            <person name="Lee P.A."/>
        </authorList>
    </citation>
    <scope>NUCLEOTIDE SEQUENCE</scope>
    <source>
        <strain evidence="1">YSM-43</strain>
    </source>
</reference>
<dbReference type="Proteomes" id="UP000830454">
    <property type="component" value="Chromosome"/>
</dbReference>
<evidence type="ECO:0000313" key="2">
    <source>
        <dbReference type="Proteomes" id="UP000830454"/>
    </source>
</evidence>
<gene>
    <name evidence="1" type="ORF">LXD69_02740</name>
</gene>
<accession>A0ABY4HNJ1</accession>
<reference evidence="1" key="1">
    <citation type="submission" date="2021-12" db="EMBL/GenBank/DDBJ databases">
        <authorList>
            <person name="Cha I.-T."/>
            <person name="Lee K.-E."/>
            <person name="Park S.-J."/>
        </authorList>
    </citation>
    <scope>NUCLEOTIDE SEQUENCE</scope>
    <source>
        <strain evidence="1">YSM-43</strain>
    </source>
</reference>
<name>A0ABY4HNJ1_9FLAO</name>